<proteinExistence type="predicted"/>
<name>A0ABP6UUD3_9FLAO</name>
<evidence type="ECO:0008006" key="4">
    <source>
        <dbReference type="Google" id="ProtNLM"/>
    </source>
</evidence>
<comment type="caution">
    <text evidence="2">The sequence shown here is derived from an EMBL/GenBank/DDBJ whole genome shotgun (WGS) entry which is preliminary data.</text>
</comment>
<accession>A0ABP6UUD3</accession>
<evidence type="ECO:0000313" key="3">
    <source>
        <dbReference type="Proteomes" id="UP001500459"/>
    </source>
</evidence>
<protein>
    <recommendedName>
        <fullName evidence="4">Secreted protein</fullName>
    </recommendedName>
</protein>
<evidence type="ECO:0000313" key="2">
    <source>
        <dbReference type="EMBL" id="GAA3521062.1"/>
    </source>
</evidence>
<dbReference type="PROSITE" id="PS51257">
    <property type="entry name" value="PROKAR_LIPOPROTEIN"/>
    <property type="match status" value="1"/>
</dbReference>
<dbReference type="RefSeq" id="WP_344930375.1">
    <property type="nucleotide sequence ID" value="NZ_BAABCW010000025.1"/>
</dbReference>
<gene>
    <name evidence="2" type="ORF">GCM10022393_39250</name>
</gene>
<feature type="region of interest" description="Disordered" evidence="1">
    <location>
        <begin position="33"/>
        <end position="52"/>
    </location>
</feature>
<sequence>MKRVILIVTVILSNITLFSCTTSDLADEISVEELATEGEDEEILPEEDDNDN</sequence>
<evidence type="ECO:0000256" key="1">
    <source>
        <dbReference type="SAM" id="MobiDB-lite"/>
    </source>
</evidence>
<dbReference type="EMBL" id="BAABCW010000025">
    <property type="protein sequence ID" value="GAA3521062.1"/>
    <property type="molecule type" value="Genomic_DNA"/>
</dbReference>
<dbReference type="Proteomes" id="UP001500459">
    <property type="component" value="Unassembled WGS sequence"/>
</dbReference>
<reference evidence="3" key="1">
    <citation type="journal article" date="2019" name="Int. J. Syst. Evol. Microbiol.">
        <title>The Global Catalogue of Microorganisms (GCM) 10K type strain sequencing project: providing services to taxonomists for standard genome sequencing and annotation.</title>
        <authorList>
            <consortium name="The Broad Institute Genomics Platform"/>
            <consortium name="The Broad Institute Genome Sequencing Center for Infectious Disease"/>
            <person name="Wu L."/>
            <person name="Ma J."/>
        </authorList>
    </citation>
    <scope>NUCLEOTIDE SEQUENCE [LARGE SCALE GENOMIC DNA]</scope>
    <source>
        <strain evidence="3">JCM 17106</strain>
    </source>
</reference>
<organism evidence="2 3">
    <name type="scientific">Aquimarina addita</name>
    <dbReference type="NCBI Taxonomy" id="870485"/>
    <lineage>
        <taxon>Bacteria</taxon>
        <taxon>Pseudomonadati</taxon>
        <taxon>Bacteroidota</taxon>
        <taxon>Flavobacteriia</taxon>
        <taxon>Flavobacteriales</taxon>
        <taxon>Flavobacteriaceae</taxon>
        <taxon>Aquimarina</taxon>
    </lineage>
</organism>
<keyword evidence="3" id="KW-1185">Reference proteome</keyword>